<evidence type="ECO:0000259" key="5">
    <source>
        <dbReference type="PROSITE" id="PS51464"/>
    </source>
</evidence>
<accession>A0A9X4XD35</accession>
<feature type="domain" description="SIS" evidence="5">
    <location>
        <begin position="111"/>
        <end position="253"/>
    </location>
</feature>
<keyword evidence="2" id="KW-0238">DNA-binding</keyword>
<dbReference type="GeneID" id="60057665"/>
<feature type="domain" description="HTH rpiR-type" evidence="4">
    <location>
        <begin position="1"/>
        <end position="76"/>
    </location>
</feature>
<dbReference type="GO" id="GO:1901135">
    <property type="term" value="P:carbohydrate derivative metabolic process"/>
    <property type="evidence" value="ECO:0007669"/>
    <property type="project" value="InterPro"/>
</dbReference>
<evidence type="ECO:0000313" key="7">
    <source>
        <dbReference type="Proteomes" id="UP000487649"/>
    </source>
</evidence>
<keyword evidence="3" id="KW-0804">Transcription</keyword>
<dbReference type="InterPro" id="IPR001347">
    <property type="entry name" value="SIS_dom"/>
</dbReference>
<dbReference type="RefSeq" id="WP_006785846.1">
    <property type="nucleotide sequence ID" value="NZ_CABJBH010000017.1"/>
</dbReference>
<dbReference type="Pfam" id="PF01418">
    <property type="entry name" value="HTH_6"/>
    <property type="match status" value="1"/>
</dbReference>
<dbReference type="GO" id="GO:0097367">
    <property type="term" value="F:carbohydrate derivative binding"/>
    <property type="evidence" value="ECO:0007669"/>
    <property type="project" value="InterPro"/>
</dbReference>
<name>A0A9X4XD35_9FIRM</name>
<dbReference type="InterPro" id="IPR036388">
    <property type="entry name" value="WH-like_DNA-bd_sf"/>
</dbReference>
<dbReference type="InterPro" id="IPR009057">
    <property type="entry name" value="Homeodomain-like_sf"/>
</dbReference>
<evidence type="ECO:0000256" key="2">
    <source>
        <dbReference type="ARBA" id="ARBA00023125"/>
    </source>
</evidence>
<dbReference type="OrthoDB" id="1648815at2"/>
<organism evidence="6 7">
    <name type="scientific">Turicibacter sanguinis</name>
    <dbReference type="NCBI Taxonomy" id="154288"/>
    <lineage>
        <taxon>Bacteria</taxon>
        <taxon>Bacillati</taxon>
        <taxon>Bacillota</taxon>
        <taxon>Erysipelotrichia</taxon>
        <taxon>Erysipelotrichales</taxon>
        <taxon>Turicibacteraceae</taxon>
        <taxon>Turicibacter</taxon>
    </lineage>
</organism>
<dbReference type="PROSITE" id="PS51464">
    <property type="entry name" value="SIS"/>
    <property type="match status" value="1"/>
</dbReference>
<comment type="caution">
    <text evidence="6">The sequence shown here is derived from an EMBL/GenBank/DDBJ whole genome shotgun (WGS) entry which is preliminary data.</text>
</comment>
<dbReference type="AlphaFoldDB" id="A0A9X4XD35"/>
<dbReference type="GO" id="GO:0003700">
    <property type="term" value="F:DNA-binding transcription factor activity"/>
    <property type="evidence" value="ECO:0007669"/>
    <property type="project" value="InterPro"/>
</dbReference>
<evidence type="ECO:0000256" key="3">
    <source>
        <dbReference type="ARBA" id="ARBA00023163"/>
    </source>
</evidence>
<dbReference type="GO" id="GO:0003677">
    <property type="term" value="F:DNA binding"/>
    <property type="evidence" value="ECO:0007669"/>
    <property type="project" value="UniProtKB-KW"/>
</dbReference>
<dbReference type="Gene3D" id="3.40.50.10490">
    <property type="entry name" value="Glucose-6-phosphate isomerase like protein, domain 1"/>
    <property type="match status" value="1"/>
</dbReference>
<dbReference type="Proteomes" id="UP000487649">
    <property type="component" value="Unassembled WGS sequence"/>
</dbReference>
<protein>
    <submittedName>
        <fullName evidence="6">SIS domain-containing protein</fullName>
    </submittedName>
</protein>
<sequence>MLIELVKEVEEKLTTSEKIIVDFLNDNESKLMNMSIVDIADLTFTSPATVSRTIRKIGMNGFTELRYRLLNQNKQDTEIMAYQGVNRILEKSLIEVSRTIENISLRDIVEVVNSIDRAKRIYLFARGLSELVAQEFDAKIKLMGYNAFLINDPNIMVKLAKNIKYNELVIVFSLRGETESIIDAVKNAKENGVKVVGCCCEKNSTLNSLADIMIVGEKHRDISIKEFEVTSRIPLQVISRVIIDYLIEYGDPNLSSE</sequence>
<dbReference type="EMBL" id="WMQE01000007">
    <property type="protein sequence ID" value="MTK20703.1"/>
    <property type="molecule type" value="Genomic_DNA"/>
</dbReference>
<dbReference type="PANTHER" id="PTHR30514:SF21">
    <property type="entry name" value="RPIR-FAMILY TRANSCRIPTIONAL REGULATOR"/>
    <property type="match status" value="1"/>
</dbReference>
<dbReference type="InterPro" id="IPR046348">
    <property type="entry name" value="SIS_dom_sf"/>
</dbReference>
<evidence type="ECO:0000259" key="4">
    <source>
        <dbReference type="PROSITE" id="PS51071"/>
    </source>
</evidence>
<dbReference type="PANTHER" id="PTHR30514">
    <property type="entry name" value="GLUCOKINASE"/>
    <property type="match status" value="1"/>
</dbReference>
<dbReference type="SUPFAM" id="SSF46689">
    <property type="entry name" value="Homeodomain-like"/>
    <property type="match status" value="1"/>
</dbReference>
<dbReference type="InterPro" id="IPR000281">
    <property type="entry name" value="HTH_RpiR"/>
</dbReference>
<dbReference type="Gene3D" id="1.10.10.10">
    <property type="entry name" value="Winged helix-like DNA-binding domain superfamily/Winged helix DNA-binding domain"/>
    <property type="match status" value="1"/>
</dbReference>
<dbReference type="Pfam" id="PF01380">
    <property type="entry name" value="SIS"/>
    <property type="match status" value="1"/>
</dbReference>
<dbReference type="PROSITE" id="PS51071">
    <property type="entry name" value="HTH_RPIR"/>
    <property type="match status" value="1"/>
</dbReference>
<dbReference type="CDD" id="cd05013">
    <property type="entry name" value="SIS_RpiR"/>
    <property type="match status" value="1"/>
</dbReference>
<reference evidence="6 7" key="1">
    <citation type="journal article" date="2019" name="Nat. Med.">
        <title>A library of human gut bacterial isolates paired with longitudinal multiomics data enables mechanistic microbiome research.</title>
        <authorList>
            <person name="Poyet M."/>
            <person name="Groussin M."/>
            <person name="Gibbons S.M."/>
            <person name="Avila-Pacheco J."/>
            <person name="Jiang X."/>
            <person name="Kearney S.M."/>
            <person name="Perrotta A.R."/>
            <person name="Berdy B."/>
            <person name="Zhao S."/>
            <person name="Lieberman T.D."/>
            <person name="Swanson P.K."/>
            <person name="Smith M."/>
            <person name="Roesemann S."/>
            <person name="Alexander J.E."/>
            <person name="Rich S.A."/>
            <person name="Livny J."/>
            <person name="Vlamakis H."/>
            <person name="Clish C."/>
            <person name="Bullock K."/>
            <person name="Deik A."/>
            <person name="Scott J."/>
            <person name="Pierce K.A."/>
            <person name="Xavier R.J."/>
            <person name="Alm E.J."/>
        </authorList>
    </citation>
    <scope>NUCLEOTIDE SEQUENCE [LARGE SCALE GENOMIC DNA]</scope>
    <source>
        <strain evidence="6 7">BIOML-A198</strain>
    </source>
</reference>
<dbReference type="InterPro" id="IPR047640">
    <property type="entry name" value="RpiR-like"/>
</dbReference>
<keyword evidence="1" id="KW-0805">Transcription regulation</keyword>
<evidence type="ECO:0000256" key="1">
    <source>
        <dbReference type="ARBA" id="ARBA00023015"/>
    </source>
</evidence>
<evidence type="ECO:0000313" key="6">
    <source>
        <dbReference type="EMBL" id="MTK20703.1"/>
    </source>
</evidence>
<proteinExistence type="predicted"/>
<gene>
    <name evidence="6" type="ORF">GMA92_04525</name>
</gene>
<dbReference type="InterPro" id="IPR035472">
    <property type="entry name" value="RpiR-like_SIS"/>
</dbReference>
<dbReference type="SUPFAM" id="SSF53697">
    <property type="entry name" value="SIS domain"/>
    <property type="match status" value="1"/>
</dbReference>